<dbReference type="RefSeq" id="WP_163817353.1">
    <property type="nucleotide sequence ID" value="NZ_JAAGOB010000003.1"/>
</dbReference>
<dbReference type="EMBL" id="JAAGOB010000003">
    <property type="protein sequence ID" value="NED95007.1"/>
    <property type="molecule type" value="Genomic_DNA"/>
</dbReference>
<proteinExistence type="predicted"/>
<reference evidence="2 3" key="1">
    <citation type="submission" date="2020-02" db="EMBL/GenBank/DDBJ databases">
        <authorList>
            <person name="Li X.-J."/>
            <person name="Feng X.-M."/>
        </authorList>
    </citation>
    <scope>NUCLEOTIDE SEQUENCE [LARGE SCALE GENOMIC DNA]</scope>
    <source>
        <strain evidence="2 3">CGMCC 4.7225</strain>
    </source>
</reference>
<comment type="caution">
    <text evidence="2">The sequence shown here is derived from an EMBL/GenBank/DDBJ whole genome shotgun (WGS) entry which is preliminary data.</text>
</comment>
<organism evidence="2 3">
    <name type="scientific">Phytoactinopolyspora alkaliphila</name>
    <dbReference type="NCBI Taxonomy" id="1783498"/>
    <lineage>
        <taxon>Bacteria</taxon>
        <taxon>Bacillati</taxon>
        <taxon>Actinomycetota</taxon>
        <taxon>Actinomycetes</taxon>
        <taxon>Jiangellales</taxon>
        <taxon>Jiangellaceae</taxon>
        <taxon>Phytoactinopolyspora</taxon>
    </lineage>
</organism>
<protein>
    <recommendedName>
        <fullName evidence="1">Neutral/alkaline non-lysosomal ceramidase N-terminal domain-containing protein</fullName>
    </recommendedName>
</protein>
<gene>
    <name evidence="2" type="ORF">G1H11_06740</name>
</gene>
<evidence type="ECO:0000313" key="3">
    <source>
        <dbReference type="Proteomes" id="UP000469185"/>
    </source>
</evidence>
<dbReference type="AlphaFoldDB" id="A0A6N9YJ75"/>
<evidence type="ECO:0000313" key="2">
    <source>
        <dbReference type="EMBL" id="NED95007.1"/>
    </source>
</evidence>
<sequence length="446" mass="47411">MSGPLEPALVGVATVDITPPVGSLMAGFAVRVAPSAGVHDPLLATAVAVSHGDSASVIVSADLISLDMGDAAEIGRRIAEDLGIPAGSVAVTVSHTHGGPKVKALGFGAQRDEKYVESGFAGIVNAGRRAWKARRSAWMRSGVAYLDSVAHNRRGTEVIDPTVFAIQWTDDAGAPIVTIFSHACHPVTLGPDNLSITADWPGAARRHVREAVGGEVMFVQGCCGQINTGHLATDSFSAEPAPKRTFAEADAIGARVGDGVSRALRAADPVPVVDVVATSRRVWLPTRPAPDASTLREWARAWKLEAAAKSGPRRALLEVWSEWALYWRDRPSPGGLEVPVSVHWWGGFGIVMLPGEPFVEFALDLRNALRRPDLLVMGYTGGVPGYIPLREADYAAGGYEIEMAYRSSRLFSGPYTPDAGRILYEAALDLARERVAGRPVGLRRVP</sequence>
<dbReference type="InterPro" id="IPR031329">
    <property type="entry name" value="NEUT/ALK_ceramidase_N"/>
</dbReference>
<dbReference type="Proteomes" id="UP000469185">
    <property type="component" value="Unassembled WGS sequence"/>
</dbReference>
<evidence type="ECO:0000259" key="1">
    <source>
        <dbReference type="Pfam" id="PF04734"/>
    </source>
</evidence>
<keyword evidence="3" id="KW-1185">Reference proteome</keyword>
<name>A0A6N9YJ75_9ACTN</name>
<accession>A0A6N9YJ75</accession>
<feature type="domain" description="Neutral/alkaline non-lysosomal ceramidase N-terminal" evidence="1">
    <location>
        <begin position="9"/>
        <end position="215"/>
    </location>
</feature>
<dbReference type="Pfam" id="PF04734">
    <property type="entry name" value="Ceramidase_alk"/>
    <property type="match status" value="1"/>
</dbReference>